<dbReference type="PANTHER" id="PTHR43330:SF1">
    <property type="entry name" value="METHIONINE AMINOPEPTIDASE 1B, CHLOROPLASTIC"/>
    <property type="match status" value="1"/>
</dbReference>
<dbReference type="InterPro" id="IPR000994">
    <property type="entry name" value="Pept_M24"/>
</dbReference>
<accession>A0A7J0H5X6</accession>
<evidence type="ECO:0000256" key="4">
    <source>
        <dbReference type="ARBA" id="ARBA00022801"/>
    </source>
</evidence>
<evidence type="ECO:0000256" key="2">
    <source>
        <dbReference type="ARBA" id="ARBA00022670"/>
    </source>
</evidence>
<evidence type="ECO:0000259" key="5">
    <source>
        <dbReference type="Pfam" id="PF00557"/>
    </source>
</evidence>
<keyword evidence="1 6" id="KW-0031">Aminopeptidase</keyword>
<dbReference type="SUPFAM" id="SSF55920">
    <property type="entry name" value="Creatinase/aminopeptidase"/>
    <property type="match status" value="1"/>
</dbReference>
<reference evidence="6 7" key="1">
    <citation type="submission" date="2019-07" db="EMBL/GenBank/DDBJ databases">
        <title>De Novo Assembly of kiwifruit Actinidia rufa.</title>
        <authorList>
            <person name="Sugita-Konishi S."/>
            <person name="Sato K."/>
            <person name="Mori E."/>
            <person name="Abe Y."/>
            <person name="Kisaki G."/>
            <person name="Hamano K."/>
            <person name="Suezawa K."/>
            <person name="Otani M."/>
            <person name="Fukuda T."/>
            <person name="Manabe T."/>
            <person name="Gomi K."/>
            <person name="Tabuchi M."/>
            <person name="Akimitsu K."/>
            <person name="Kataoka I."/>
        </authorList>
    </citation>
    <scope>NUCLEOTIDE SEQUENCE [LARGE SCALE GENOMIC DNA]</scope>
    <source>
        <strain evidence="7">cv. Fuchu</strain>
    </source>
</reference>
<evidence type="ECO:0000313" key="6">
    <source>
        <dbReference type="EMBL" id="GFZ18496.1"/>
    </source>
</evidence>
<organism evidence="6 7">
    <name type="scientific">Actinidia rufa</name>
    <dbReference type="NCBI Taxonomy" id="165716"/>
    <lineage>
        <taxon>Eukaryota</taxon>
        <taxon>Viridiplantae</taxon>
        <taxon>Streptophyta</taxon>
        <taxon>Embryophyta</taxon>
        <taxon>Tracheophyta</taxon>
        <taxon>Spermatophyta</taxon>
        <taxon>Magnoliopsida</taxon>
        <taxon>eudicotyledons</taxon>
        <taxon>Gunneridae</taxon>
        <taxon>Pentapetalae</taxon>
        <taxon>asterids</taxon>
        <taxon>Ericales</taxon>
        <taxon>Actinidiaceae</taxon>
        <taxon>Actinidia</taxon>
    </lineage>
</organism>
<sequence length="94" mass="10316">MVTPSVGNIVPSHSEHAEKFGFGVVDRFVGHGVGTVFHSEPVIYHHQPILTLGIIECETWEDNWTTLTADGSPAAQFEHTILITKTGAEILTKY</sequence>
<name>A0A7J0H5X6_9ERIC</name>
<evidence type="ECO:0000256" key="1">
    <source>
        <dbReference type="ARBA" id="ARBA00022438"/>
    </source>
</evidence>
<protein>
    <submittedName>
        <fullName evidence="6">Methionine aminopeptidase 1B</fullName>
    </submittedName>
</protein>
<dbReference type="InterPro" id="IPR002467">
    <property type="entry name" value="Pept_M24A_MAP1"/>
</dbReference>
<keyword evidence="3" id="KW-0479">Metal-binding</keyword>
<dbReference type="Gene3D" id="3.90.230.10">
    <property type="entry name" value="Creatinase/methionine aminopeptidase superfamily"/>
    <property type="match status" value="1"/>
</dbReference>
<keyword evidence="2" id="KW-0645">Protease</keyword>
<dbReference type="Proteomes" id="UP000585474">
    <property type="component" value="Unassembled WGS sequence"/>
</dbReference>
<dbReference type="AlphaFoldDB" id="A0A7J0H5X6"/>
<dbReference type="Pfam" id="PF00557">
    <property type="entry name" value="Peptidase_M24"/>
    <property type="match status" value="1"/>
</dbReference>
<keyword evidence="7" id="KW-1185">Reference proteome</keyword>
<gene>
    <name evidence="6" type="ORF">Acr_27g0002350</name>
</gene>
<dbReference type="InterPro" id="IPR036005">
    <property type="entry name" value="Creatinase/aminopeptidase-like"/>
</dbReference>
<dbReference type="GO" id="GO:0046872">
    <property type="term" value="F:metal ion binding"/>
    <property type="evidence" value="ECO:0007669"/>
    <property type="project" value="UniProtKB-KW"/>
</dbReference>
<dbReference type="GO" id="GO:0006508">
    <property type="term" value="P:proteolysis"/>
    <property type="evidence" value="ECO:0007669"/>
    <property type="project" value="UniProtKB-KW"/>
</dbReference>
<proteinExistence type="predicted"/>
<dbReference type="EMBL" id="BJWL01000027">
    <property type="protein sequence ID" value="GFZ18496.1"/>
    <property type="molecule type" value="Genomic_DNA"/>
</dbReference>
<evidence type="ECO:0000313" key="7">
    <source>
        <dbReference type="Proteomes" id="UP000585474"/>
    </source>
</evidence>
<dbReference type="GO" id="GO:0009507">
    <property type="term" value="C:chloroplast"/>
    <property type="evidence" value="ECO:0007669"/>
    <property type="project" value="TreeGrafter"/>
</dbReference>
<dbReference type="PROSITE" id="PS00680">
    <property type="entry name" value="MAP_1"/>
    <property type="match status" value="1"/>
</dbReference>
<comment type="caution">
    <text evidence="6">The sequence shown here is derived from an EMBL/GenBank/DDBJ whole genome shotgun (WGS) entry which is preliminary data.</text>
</comment>
<dbReference type="GO" id="GO:0070006">
    <property type="term" value="F:metalloaminopeptidase activity"/>
    <property type="evidence" value="ECO:0007669"/>
    <property type="project" value="InterPro"/>
</dbReference>
<keyword evidence="4" id="KW-0378">Hydrolase</keyword>
<feature type="domain" description="Peptidase M24" evidence="5">
    <location>
        <begin position="14"/>
        <end position="85"/>
    </location>
</feature>
<evidence type="ECO:0000256" key="3">
    <source>
        <dbReference type="ARBA" id="ARBA00022723"/>
    </source>
</evidence>
<dbReference type="OrthoDB" id="3209743at2759"/>
<dbReference type="PANTHER" id="PTHR43330">
    <property type="entry name" value="METHIONINE AMINOPEPTIDASE"/>
    <property type="match status" value="1"/>
</dbReference>